<gene>
    <name evidence="2" type="ORF">C8259_33625</name>
</gene>
<dbReference type="SUPFAM" id="SSF53474">
    <property type="entry name" value="alpha/beta-Hydrolases"/>
    <property type="match status" value="1"/>
</dbReference>
<dbReference type="RefSeq" id="WP_063031767.1">
    <property type="nucleotide sequence ID" value="NZ_PYHS01000033.1"/>
</dbReference>
<reference evidence="2 3" key="1">
    <citation type="submission" date="2018-02" db="EMBL/GenBank/DDBJ databases">
        <title>8 Nocardia nova and 1 Nocardia cyriacigeorgica strain used for evolution to TMP-SMX.</title>
        <authorList>
            <person name="Mehta H."/>
            <person name="Weng J."/>
            <person name="Shamoo Y."/>
        </authorList>
    </citation>
    <scope>NUCLEOTIDE SEQUENCE [LARGE SCALE GENOMIC DNA]</scope>
    <source>
        <strain evidence="2 3">ATCC 33727</strain>
    </source>
</reference>
<evidence type="ECO:0000313" key="2">
    <source>
        <dbReference type="EMBL" id="PSR57702.1"/>
    </source>
</evidence>
<accession>A0A2T2YQA3</accession>
<dbReference type="Gene3D" id="3.40.50.1820">
    <property type="entry name" value="alpha/beta hydrolase"/>
    <property type="match status" value="1"/>
</dbReference>
<organism evidence="2 3">
    <name type="scientific">Nocardia nova</name>
    <dbReference type="NCBI Taxonomy" id="37330"/>
    <lineage>
        <taxon>Bacteria</taxon>
        <taxon>Bacillati</taxon>
        <taxon>Actinomycetota</taxon>
        <taxon>Actinomycetes</taxon>
        <taxon>Mycobacteriales</taxon>
        <taxon>Nocardiaceae</taxon>
        <taxon>Nocardia</taxon>
    </lineage>
</organism>
<proteinExistence type="predicted"/>
<dbReference type="AlphaFoldDB" id="A0A2T2YQA3"/>
<feature type="domain" description="AB hydrolase-1" evidence="1">
    <location>
        <begin position="2"/>
        <end position="55"/>
    </location>
</feature>
<comment type="caution">
    <text evidence="2">The sequence shown here is derived from an EMBL/GenBank/DDBJ whole genome shotgun (WGS) entry which is preliminary data.</text>
</comment>
<dbReference type="Pfam" id="PF00561">
    <property type="entry name" value="Abhydrolase_1"/>
    <property type="match status" value="1"/>
</dbReference>
<sequence>MLADEVRVALDALATDSPCVVVGHSIGALIVMVCVARHPEHAAGLVLVDGTTLHRLEATSWSVLTAATTSLARR</sequence>
<evidence type="ECO:0000313" key="3">
    <source>
        <dbReference type="Proteomes" id="UP000241647"/>
    </source>
</evidence>
<dbReference type="InterPro" id="IPR029058">
    <property type="entry name" value="AB_hydrolase_fold"/>
</dbReference>
<name>A0A2T2YQA3_9NOCA</name>
<dbReference type="GO" id="GO:0003824">
    <property type="term" value="F:catalytic activity"/>
    <property type="evidence" value="ECO:0007669"/>
    <property type="project" value="UniProtKB-ARBA"/>
</dbReference>
<evidence type="ECO:0000259" key="1">
    <source>
        <dbReference type="Pfam" id="PF00561"/>
    </source>
</evidence>
<dbReference type="EMBL" id="PYHS01000033">
    <property type="protein sequence ID" value="PSR57702.1"/>
    <property type="molecule type" value="Genomic_DNA"/>
</dbReference>
<protein>
    <recommendedName>
        <fullName evidence="1">AB hydrolase-1 domain-containing protein</fullName>
    </recommendedName>
</protein>
<dbReference type="InterPro" id="IPR000073">
    <property type="entry name" value="AB_hydrolase_1"/>
</dbReference>
<dbReference type="Proteomes" id="UP000241647">
    <property type="component" value="Unassembled WGS sequence"/>
</dbReference>